<organism evidence="4 5">
    <name type="scientific">Phanerochaete carnosa (strain HHB-10118-sp)</name>
    <name type="common">White-rot fungus</name>
    <name type="synonym">Peniophora carnosa</name>
    <dbReference type="NCBI Taxonomy" id="650164"/>
    <lineage>
        <taxon>Eukaryota</taxon>
        <taxon>Fungi</taxon>
        <taxon>Dikarya</taxon>
        <taxon>Basidiomycota</taxon>
        <taxon>Agaricomycotina</taxon>
        <taxon>Agaricomycetes</taxon>
        <taxon>Polyporales</taxon>
        <taxon>Phanerochaetaceae</taxon>
        <taxon>Phanerochaete</taxon>
    </lineage>
</organism>
<dbReference type="InterPro" id="IPR036812">
    <property type="entry name" value="NAD(P)_OxRdtase_dom_sf"/>
</dbReference>
<evidence type="ECO:0000313" key="5">
    <source>
        <dbReference type="Proteomes" id="UP000008370"/>
    </source>
</evidence>
<evidence type="ECO:0000256" key="1">
    <source>
        <dbReference type="ARBA" id="ARBA00023002"/>
    </source>
</evidence>
<feature type="domain" description="NADP-dependent oxidoreductase" evidence="3">
    <location>
        <begin position="30"/>
        <end position="338"/>
    </location>
</feature>
<dbReference type="SUPFAM" id="SSF51430">
    <property type="entry name" value="NAD(P)-linked oxidoreductase"/>
    <property type="match status" value="1"/>
</dbReference>
<dbReference type="PANTHER" id="PTHR43364">
    <property type="entry name" value="NADH-SPECIFIC METHYLGLYOXAL REDUCTASE-RELATED"/>
    <property type="match status" value="1"/>
</dbReference>
<proteinExistence type="inferred from homology"/>
<dbReference type="InParanoid" id="K5UEX9"/>
<name>K5UEX9_PHACS</name>
<dbReference type="GeneID" id="18920188"/>
<reference evidence="4 5" key="1">
    <citation type="journal article" date="2012" name="BMC Genomics">
        <title>Comparative genomics of the white-rot fungi, Phanerochaete carnosa and P. chrysosporium, to elucidate the genetic basis of the distinct wood types they colonize.</title>
        <authorList>
            <person name="Suzuki H."/>
            <person name="MacDonald J."/>
            <person name="Syed K."/>
            <person name="Salamov A."/>
            <person name="Hori C."/>
            <person name="Aerts A."/>
            <person name="Henrissat B."/>
            <person name="Wiebenga A."/>
            <person name="vanKuyk P.A."/>
            <person name="Barry K."/>
            <person name="Lindquist E."/>
            <person name="LaButti K."/>
            <person name="Lapidus A."/>
            <person name="Lucas S."/>
            <person name="Coutinho P."/>
            <person name="Gong Y."/>
            <person name="Samejima M."/>
            <person name="Mahadevan R."/>
            <person name="Abou-Zaid M."/>
            <person name="de Vries R.P."/>
            <person name="Igarashi K."/>
            <person name="Yadav J.S."/>
            <person name="Grigoriev I.V."/>
            <person name="Master E.R."/>
        </authorList>
    </citation>
    <scope>NUCLEOTIDE SEQUENCE [LARGE SCALE GENOMIC DNA]</scope>
    <source>
        <strain evidence="4 5">HHB-10118-sp</strain>
    </source>
</reference>
<keyword evidence="5" id="KW-1185">Reference proteome</keyword>
<comment type="similarity">
    <text evidence="2">Belongs to the aldo/keto reductase family. Aldo/keto reductase 2 subfamily.</text>
</comment>
<dbReference type="HOGENOM" id="CLU_023205_2_2_1"/>
<evidence type="ECO:0000256" key="2">
    <source>
        <dbReference type="ARBA" id="ARBA00038157"/>
    </source>
</evidence>
<sequence>MSSPPAPPEPPTKLGRHRLLCSRAGIHVSPIQLGGMSIGDKWAQAGMGSMDKESSFRLLDAFYGAGGNFIDTASSYQDGSSEEFIGEWVEARGLREQLVLATKYTSGYKRGQPVQHSSFIGNGSKSLHNTLANSLKQLRTDYIDILYVHWWDYTASIEEVMDALHALVLQGKVLYLGVSDTPAWIVSYANAYARLAHKTPFVIYQGKWSIMDRDIERDILPMCVHQGMAIAPWNVLAGGRVRTDAEEQRRIESGEGGRTIFTGEWKRTPEQRAVCAELERVAQEVGAQHITSVAIAWIMQKVPYVFPIVGGRKVEHLHQNIEALSIRLSDEQIKRLDGTVPFKKGFPYEDFGDGSEYSTVHKMLGHFDMWPSAQPIKP</sequence>
<dbReference type="EMBL" id="JH931549">
    <property type="protein sequence ID" value="EKM48011.1"/>
    <property type="molecule type" value="Genomic_DNA"/>
</dbReference>
<gene>
    <name evidence="4" type="ORF">PHACADRAFT_62780</name>
</gene>
<dbReference type="Pfam" id="PF00248">
    <property type="entry name" value="Aldo_ket_red"/>
    <property type="match status" value="1"/>
</dbReference>
<dbReference type="Gene3D" id="3.20.20.100">
    <property type="entry name" value="NADP-dependent oxidoreductase domain"/>
    <property type="match status" value="1"/>
</dbReference>
<dbReference type="OrthoDB" id="48988at2759"/>
<dbReference type="InterPro" id="IPR050523">
    <property type="entry name" value="AKR_Detox_Biosynth"/>
</dbReference>
<accession>K5UEX9</accession>
<dbReference type="GO" id="GO:0016491">
    <property type="term" value="F:oxidoreductase activity"/>
    <property type="evidence" value="ECO:0007669"/>
    <property type="project" value="UniProtKB-KW"/>
</dbReference>
<feature type="non-terminal residue" evidence="4">
    <location>
        <position position="1"/>
    </location>
</feature>
<dbReference type="InterPro" id="IPR023210">
    <property type="entry name" value="NADP_OxRdtase_dom"/>
</dbReference>
<dbReference type="KEGG" id="pco:PHACADRAFT_62780"/>
<dbReference type="Proteomes" id="UP000008370">
    <property type="component" value="Unassembled WGS sequence"/>
</dbReference>
<dbReference type="RefSeq" id="XP_007403437.1">
    <property type="nucleotide sequence ID" value="XM_007403375.1"/>
</dbReference>
<keyword evidence="1" id="KW-0560">Oxidoreductase</keyword>
<evidence type="ECO:0000259" key="3">
    <source>
        <dbReference type="Pfam" id="PF00248"/>
    </source>
</evidence>
<protein>
    <recommendedName>
        <fullName evidence="3">NADP-dependent oxidoreductase domain-containing protein</fullName>
    </recommendedName>
</protein>
<evidence type="ECO:0000313" key="4">
    <source>
        <dbReference type="EMBL" id="EKM48011.1"/>
    </source>
</evidence>
<dbReference type="PANTHER" id="PTHR43364:SF2">
    <property type="entry name" value="ARYL-ALCOHOL DEHYDROGENASE AAD10-RELATED"/>
    <property type="match status" value="1"/>
</dbReference>
<dbReference type="AlphaFoldDB" id="K5UEX9"/>